<evidence type="ECO:0000256" key="1">
    <source>
        <dbReference type="SAM" id="MobiDB-lite"/>
    </source>
</evidence>
<reference evidence="2" key="1">
    <citation type="journal article" date="2023" name="Science">
        <title>Genome structures resolve the early diversification of teleost fishes.</title>
        <authorList>
            <person name="Parey E."/>
            <person name="Louis A."/>
            <person name="Montfort J."/>
            <person name="Bouchez O."/>
            <person name="Roques C."/>
            <person name="Iampietro C."/>
            <person name="Lluch J."/>
            <person name="Castinel A."/>
            <person name="Donnadieu C."/>
            <person name="Desvignes T."/>
            <person name="Floi Bucao C."/>
            <person name="Jouanno E."/>
            <person name="Wen M."/>
            <person name="Mejri S."/>
            <person name="Dirks R."/>
            <person name="Jansen H."/>
            <person name="Henkel C."/>
            <person name="Chen W.J."/>
            <person name="Zahm M."/>
            <person name="Cabau C."/>
            <person name="Klopp C."/>
            <person name="Thompson A.W."/>
            <person name="Robinson-Rechavi M."/>
            <person name="Braasch I."/>
            <person name="Lecointre G."/>
            <person name="Bobe J."/>
            <person name="Postlethwait J.H."/>
            <person name="Berthelot C."/>
            <person name="Roest Crollius H."/>
            <person name="Guiguen Y."/>
        </authorList>
    </citation>
    <scope>NUCLEOTIDE SEQUENCE</scope>
    <source>
        <strain evidence="2">WJC10195</strain>
    </source>
</reference>
<proteinExistence type="predicted"/>
<name>A0A9Q1JCM5_SYNKA</name>
<evidence type="ECO:0000313" key="2">
    <source>
        <dbReference type="EMBL" id="KAJ8379557.1"/>
    </source>
</evidence>
<gene>
    <name evidence="2" type="ORF">SKAU_G00003350</name>
</gene>
<feature type="region of interest" description="Disordered" evidence="1">
    <location>
        <begin position="91"/>
        <end position="118"/>
    </location>
</feature>
<accession>A0A9Q1JCM5</accession>
<organism evidence="2 3">
    <name type="scientific">Synaphobranchus kaupii</name>
    <name type="common">Kaup's arrowtooth eel</name>
    <dbReference type="NCBI Taxonomy" id="118154"/>
    <lineage>
        <taxon>Eukaryota</taxon>
        <taxon>Metazoa</taxon>
        <taxon>Chordata</taxon>
        <taxon>Craniata</taxon>
        <taxon>Vertebrata</taxon>
        <taxon>Euteleostomi</taxon>
        <taxon>Actinopterygii</taxon>
        <taxon>Neopterygii</taxon>
        <taxon>Teleostei</taxon>
        <taxon>Anguilliformes</taxon>
        <taxon>Synaphobranchidae</taxon>
        <taxon>Synaphobranchus</taxon>
    </lineage>
</organism>
<comment type="caution">
    <text evidence="2">The sequence shown here is derived from an EMBL/GenBank/DDBJ whole genome shotgun (WGS) entry which is preliminary data.</text>
</comment>
<sequence>MWNASVSRDAASVAFVRNNASRNEVSPLTCAKIRARGKQRAHIGHAGDGHAQRRSGKCSVPIFSRGAGVTLVRSTALACLPALPSIKRLCPAQRAAADAQRRGRGTRGRRGSLDRAPL</sequence>
<dbReference type="AlphaFoldDB" id="A0A9Q1JCM5"/>
<evidence type="ECO:0000313" key="3">
    <source>
        <dbReference type="Proteomes" id="UP001152622"/>
    </source>
</evidence>
<keyword evidence="3" id="KW-1185">Reference proteome</keyword>
<dbReference type="Proteomes" id="UP001152622">
    <property type="component" value="Chromosome 1"/>
</dbReference>
<dbReference type="EMBL" id="JAINUF010000001">
    <property type="protein sequence ID" value="KAJ8379557.1"/>
    <property type="molecule type" value="Genomic_DNA"/>
</dbReference>
<protein>
    <submittedName>
        <fullName evidence="2">Uncharacterized protein</fullName>
    </submittedName>
</protein>